<dbReference type="SMART" id="SM00382">
    <property type="entry name" value="AAA"/>
    <property type="match status" value="1"/>
</dbReference>
<dbReference type="EMBL" id="UYIO01000001">
    <property type="protein sequence ID" value="VDG77019.1"/>
    <property type="molecule type" value="Genomic_DNA"/>
</dbReference>
<evidence type="ECO:0000313" key="4">
    <source>
        <dbReference type="EMBL" id="MDY5154056.1"/>
    </source>
</evidence>
<dbReference type="EMBL" id="JAWNFU010000006">
    <property type="protein sequence ID" value="MDY5154056.1"/>
    <property type="molecule type" value="Genomic_DNA"/>
</dbReference>
<dbReference type="InterPro" id="IPR015854">
    <property type="entry name" value="ABC_transpr_LolD-like"/>
</dbReference>
<dbReference type="GO" id="GO:0005524">
    <property type="term" value="F:ATP binding"/>
    <property type="evidence" value="ECO:0007669"/>
    <property type="project" value="UniProtKB-KW"/>
</dbReference>
<dbReference type="Proteomes" id="UP001273799">
    <property type="component" value="Unassembled WGS sequence"/>
</dbReference>
<reference evidence="7" key="1">
    <citation type="submission" date="2016-10" db="EMBL/GenBank/DDBJ databases">
        <authorList>
            <person name="Varghese N."/>
        </authorList>
    </citation>
    <scope>NUCLEOTIDE SEQUENCE [LARGE SCALE GENOMIC DNA]</scope>
    <source>
        <strain evidence="7">DSM 20639</strain>
    </source>
</reference>
<accession>A0A1G7DK95</accession>
<reference evidence="5" key="2">
    <citation type="submission" date="2016-10" db="EMBL/GenBank/DDBJ databases">
        <authorList>
            <person name="de Groot N.N."/>
        </authorList>
    </citation>
    <scope>NUCLEOTIDE SEQUENCE [LARGE SCALE GENOMIC DNA]</scope>
    <source>
        <strain evidence="5">DSM 20639</strain>
    </source>
</reference>
<dbReference type="Proteomes" id="UP000269974">
    <property type="component" value="Unassembled WGS sequence"/>
</dbReference>
<dbReference type="OrthoDB" id="9778572at2"/>
<evidence type="ECO:0000313" key="6">
    <source>
        <dbReference type="EMBL" id="VDG77019.1"/>
    </source>
</evidence>
<dbReference type="InterPro" id="IPR003439">
    <property type="entry name" value="ABC_transporter-like_ATP-bd"/>
</dbReference>
<dbReference type="GO" id="GO:0022857">
    <property type="term" value="F:transmembrane transporter activity"/>
    <property type="evidence" value="ECO:0007669"/>
    <property type="project" value="TreeGrafter"/>
</dbReference>
<keyword evidence="1" id="KW-0547">Nucleotide-binding</keyword>
<reference evidence="4" key="4">
    <citation type="submission" date="2023-10" db="EMBL/GenBank/DDBJ databases">
        <title>Whole Genome based description of the genera Actinobaculum and Actinotignum reveals a complex phylogenetic relationship within the species included in the genus Actinotignum.</title>
        <authorList>
            <person name="Jensen C.S."/>
            <person name="Dargis R."/>
            <person name="Kemp M."/>
            <person name="Christensen J.J."/>
        </authorList>
    </citation>
    <scope>NUCLEOTIDE SEQUENCE</scope>
    <source>
        <strain evidence="4">Actinobaculum_suis_CCUG19206T</strain>
    </source>
</reference>
<dbReference type="PROSITE" id="PS00211">
    <property type="entry name" value="ABC_TRANSPORTER_1"/>
    <property type="match status" value="1"/>
</dbReference>
<feature type="domain" description="ABC transporter" evidence="3">
    <location>
        <begin position="3"/>
        <end position="221"/>
    </location>
</feature>
<organism evidence="5 7">
    <name type="scientific">Actinobaculum suis</name>
    <dbReference type="NCBI Taxonomy" id="1657"/>
    <lineage>
        <taxon>Bacteria</taxon>
        <taxon>Bacillati</taxon>
        <taxon>Actinomycetota</taxon>
        <taxon>Actinomycetes</taxon>
        <taxon>Actinomycetales</taxon>
        <taxon>Actinomycetaceae</taxon>
        <taxon>Actinobaculum</taxon>
    </lineage>
</organism>
<evidence type="ECO:0000259" key="3">
    <source>
        <dbReference type="PROSITE" id="PS50893"/>
    </source>
</evidence>
<reference evidence="6 8" key="3">
    <citation type="submission" date="2018-11" db="EMBL/GenBank/DDBJ databases">
        <authorList>
            <consortium name="Pathogen Informatics"/>
        </authorList>
    </citation>
    <scope>NUCLEOTIDE SEQUENCE [LARGE SCALE GENOMIC DNA]</scope>
    <source>
        <strain evidence="6 8">NCTC10327</strain>
    </source>
</reference>
<dbReference type="PROSITE" id="PS50893">
    <property type="entry name" value="ABC_TRANSPORTER_2"/>
    <property type="match status" value="1"/>
</dbReference>
<keyword evidence="2 5" id="KW-0067">ATP-binding</keyword>
<name>A0A1G7DK95_9ACTO</name>
<dbReference type="InterPro" id="IPR027417">
    <property type="entry name" value="P-loop_NTPase"/>
</dbReference>
<sequence length="221" mass="24139">MRVEIDNLQFEYGGVGEARKIFDNASTCFRTGRFYALMGPSGSGKTTLFRLLTREVEPVGGQIRIGGRDLSTISVRELRSSIVGQIFQDYVLVPFLSPLENLLLAREITDGRAVKSDHDRAKWLLARVGLEGYSTRAVELLSGGEQQRVAIARALMGKAGVLLADEPTGALDRDNTVQIAQLLAGLAHDEEMIVIAGTHDGEFASYADGVVRIRNYDLVAE</sequence>
<dbReference type="Pfam" id="PF00005">
    <property type="entry name" value="ABC_tran"/>
    <property type="match status" value="1"/>
</dbReference>
<keyword evidence="7" id="KW-1185">Reference proteome</keyword>
<evidence type="ECO:0000313" key="5">
    <source>
        <dbReference type="EMBL" id="SDE51516.1"/>
    </source>
</evidence>
<evidence type="ECO:0000313" key="7">
    <source>
        <dbReference type="Proteomes" id="UP000182744"/>
    </source>
</evidence>
<evidence type="ECO:0000256" key="1">
    <source>
        <dbReference type="ARBA" id="ARBA00022741"/>
    </source>
</evidence>
<dbReference type="GO" id="GO:0016887">
    <property type="term" value="F:ATP hydrolysis activity"/>
    <property type="evidence" value="ECO:0007669"/>
    <property type="project" value="InterPro"/>
</dbReference>
<protein>
    <submittedName>
        <fullName evidence="6">ABC transporter</fullName>
    </submittedName>
    <submittedName>
        <fullName evidence="4">ATP-binding cassette domain-containing protein</fullName>
    </submittedName>
    <submittedName>
        <fullName evidence="5">Putative ABC transport system ATP-binding protein</fullName>
    </submittedName>
</protein>
<evidence type="ECO:0000313" key="8">
    <source>
        <dbReference type="Proteomes" id="UP000269974"/>
    </source>
</evidence>
<dbReference type="Gene3D" id="3.40.50.300">
    <property type="entry name" value="P-loop containing nucleotide triphosphate hydrolases"/>
    <property type="match status" value="1"/>
</dbReference>
<dbReference type="GO" id="GO:0005886">
    <property type="term" value="C:plasma membrane"/>
    <property type="evidence" value="ECO:0007669"/>
    <property type="project" value="TreeGrafter"/>
</dbReference>
<dbReference type="InterPro" id="IPR017871">
    <property type="entry name" value="ABC_transporter-like_CS"/>
</dbReference>
<dbReference type="SUPFAM" id="SSF52540">
    <property type="entry name" value="P-loop containing nucleoside triphosphate hydrolases"/>
    <property type="match status" value="1"/>
</dbReference>
<gene>
    <name evidence="6" type="primary">ftsE_2</name>
    <name evidence="6" type="ORF">NCTC10327_01641</name>
    <name evidence="4" type="ORF">R6G71_08405</name>
    <name evidence="5" type="ORF">SAMN05421878_11158</name>
</gene>
<proteinExistence type="predicted"/>
<dbReference type="AlphaFoldDB" id="A0A1G7DK95"/>
<dbReference type="Proteomes" id="UP000182744">
    <property type="component" value="Unassembled WGS sequence"/>
</dbReference>
<dbReference type="EMBL" id="FNAU01000011">
    <property type="protein sequence ID" value="SDE51516.1"/>
    <property type="molecule type" value="Genomic_DNA"/>
</dbReference>
<dbReference type="InterPro" id="IPR003593">
    <property type="entry name" value="AAA+_ATPase"/>
</dbReference>
<evidence type="ECO:0000256" key="2">
    <source>
        <dbReference type="ARBA" id="ARBA00022840"/>
    </source>
</evidence>
<dbReference type="PANTHER" id="PTHR24220">
    <property type="entry name" value="IMPORT ATP-BINDING PROTEIN"/>
    <property type="match status" value="1"/>
</dbReference>